<feature type="region of interest" description="Disordered" evidence="1">
    <location>
        <begin position="154"/>
        <end position="185"/>
    </location>
</feature>
<protein>
    <recommendedName>
        <fullName evidence="3">Carbon monoxide dehydrogenase subunit G</fullName>
    </recommendedName>
</protein>
<dbReference type="EMBL" id="LAZR01009625">
    <property type="protein sequence ID" value="KKM71488.1"/>
    <property type="molecule type" value="Genomic_DNA"/>
</dbReference>
<dbReference type="PANTHER" id="PTHR38588">
    <property type="entry name" value="BLL0334 PROTEIN"/>
    <property type="match status" value="1"/>
</dbReference>
<reference evidence="2" key="1">
    <citation type="journal article" date="2015" name="Nature">
        <title>Complex archaea that bridge the gap between prokaryotes and eukaryotes.</title>
        <authorList>
            <person name="Spang A."/>
            <person name="Saw J.H."/>
            <person name="Jorgensen S.L."/>
            <person name="Zaremba-Niedzwiedzka K."/>
            <person name="Martijn J."/>
            <person name="Lind A.E."/>
            <person name="van Eijk R."/>
            <person name="Schleper C."/>
            <person name="Guy L."/>
            <person name="Ettema T.J."/>
        </authorList>
    </citation>
    <scope>NUCLEOTIDE SEQUENCE</scope>
</reference>
<accession>A0A0F9JP57</accession>
<name>A0A0F9JP57_9ZZZZ</name>
<dbReference type="SUPFAM" id="SSF55961">
    <property type="entry name" value="Bet v1-like"/>
    <property type="match status" value="1"/>
</dbReference>
<proteinExistence type="predicted"/>
<gene>
    <name evidence="2" type="ORF">LCGC14_1430120</name>
</gene>
<dbReference type="InterPro" id="IPR023393">
    <property type="entry name" value="START-like_dom_sf"/>
</dbReference>
<dbReference type="PANTHER" id="PTHR38588:SF1">
    <property type="entry name" value="BLL0334 PROTEIN"/>
    <property type="match status" value="1"/>
</dbReference>
<evidence type="ECO:0000313" key="2">
    <source>
        <dbReference type="EMBL" id="KKM71488.1"/>
    </source>
</evidence>
<evidence type="ECO:0000256" key="1">
    <source>
        <dbReference type="SAM" id="MobiDB-lite"/>
    </source>
</evidence>
<sequence length="185" mass="19604">MKYELGKNAMKLTDSKTINAAPDVVWTALMDPEVLKQCVPGCTEMSGTPEDGFEATVVQKVGPVKATFKGAVTLTDMKPGESCTITGEGKGGPAGFAKGGADVRLEAVPEGTRLTYDVEAKVGGKLAQLGSRIIDGFARKMADQFFECFKDTVEGPKDPAAEDAPEDAEKKPGWLKRNFGGKQSV</sequence>
<dbReference type="Pfam" id="PF06240">
    <property type="entry name" value="COXG"/>
    <property type="match status" value="1"/>
</dbReference>
<evidence type="ECO:0008006" key="3">
    <source>
        <dbReference type="Google" id="ProtNLM"/>
    </source>
</evidence>
<dbReference type="InterPro" id="IPR010419">
    <property type="entry name" value="CO_DH_gsu"/>
</dbReference>
<comment type="caution">
    <text evidence="2">The sequence shown here is derived from an EMBL/GenBank/DDBJ whole genome shotgun (WGS) entry which is preliminary data.</text>
</comment>
<organism evidence="2">
    <name type="scientific">marine sediment metagenome</name>
    <dbReference type="NCBI Taxonomy" id="412755"/>
    <lineage>
        <taxon>unclassified sequences</taxon>
        <taxon>metagenomes</taxon>
        <taxon>ecological metagenomes</taxon>
    </lineage>
</organism>
<dbReference type="AlphaFoldDB" id="A0A0F9JP57"/>
<dbReference type="Gene3D" id="3.30.530.20">
    <property type="match status" value="1"/>
</dbReference>
<dbReference type="CDD" id="cd05018">
    <property type="entry name" value="CoxG"/>
    <property type="match status" value="1"/>
</dbReference>